<dbReference type="Proteomes" id="UP001500567">
    <property type="component" value="Unassembled WGS sequence"/>
</dbReference>
<name>A0ABP7SY34_9BACT</name>
<proteinExistence type="predicted"/>
<evidence type="ECO:0000313" key="2">
    <source>
        <dbReference type="Proteomes" id="UP001500567"/>
    </source>
</evidence>
<reference evidence="2" key="1">
    <citation type="journal article" date="2019" name="Int. J. Syst. Evol. Microbiol.">
        <title>The Global Catalogue of Microorganisms (GCM) 10K type strain sequencing project: providing services to taxonomists for standard genome sequencing and annotation.</title>
        <authorList>
            <consortium name="The Broad Institute Genomics Platform"/>
            <consortium name="The Broad Institute Genome Sequencing Center for Infectious Disease"/>
            <person name="Wu L."/>
            <person name="Ma J."/>
        </authorList>
    </citation>
    <scope>NUCLEOTIDE SEQUENCE [LARGE SCALE GENOMIC DNA]</scope>
    <source>
        <strain evidence="2">JCM 17224</strain>
    </source>
</reference>
<dbReference type="EMBL" id="BAABDJ010000038">
    <property type="protein sequence ID" value="GAA4018016.1"/>
    <property type="molecule type" value="Genomic_DNA"/>
</dbReference>
<organism evidence="1 2">
    <name type="scientific">Hymenobacter fastidiosus</name>
    <dbReference type="NCBI Taxonomy" id="486264"/>
    <lineage>
        <taxon>Bacteria</taxon>
        <taxon>Pseudomonadati</taxon>
        <taxon>Bacteroidota</taxon>
        <taxon>Cytophagia</taxon>
        <taxon>Cytophagales</taxon>
        <taxon>Hymenobacteraceae</taxon>
        <taxon>Hymenobacter</taxon>
    </lineage>
</organism>
<comment type="caution">
    <text evidence="1">The sequence shown here is derived from an EMBL/GenBank/DDBJ whole genome shotgun (WGS) entry which is preliminary data.</text>
</comment>
<gene>
    <name evidence="1" type="ORF">GCM10022408_34630</name>
</gene>
<keyword evidence="2" id="KW-1185">Reference proteome</keyword>
<evidence type="ECO:0008006" key="3">
    <source>
        <dbReference type="Google" id="ProtNLM"/>
    </source>
</evidence>
<accession>A0ABP7SY34</accession>
<protein>
    <recommendedName>
        <fullName evidence="3">Outer membrane protein beta-barrel domain-containing protein</fullName>
    </recommendedName>
</protein>
<sequence>MQTEEPTRYTSSSLSLEAGWGGPYGWGVAYAYQLQPRLDINAGLGLGVGGKIGVGLRYYLRPQNALSPYFGVNVARSGRIENVEVTLNTEQATYSMAPSGVVHLRSGLRWQPGRLGVLGTLGYGARFTGDPVTFHNGHAPSAELRNLVQIISPGGVEISLGLIINLGR</sequence>
<evidence type="ECO:0000313" key="1">
    <source>
        <dbReference type="EMBL" id="GAA4018016.1"/>
    </source>
</evidence>